<evidence type="ECO:0000256" key="3">
    <source>
        <dbReference type="ARBA" id="ARBA00022692"/>
    </source>
</evidence>
<dbReference type="STRING" id="487184.SAMN05216421_0970"/>
<dbReference type="AlphaFoldDB" id="A0A1H1PR96"/>
<keyword evidence="2" id="KW-1003">Cell membrane</keyword>
<evidence type="ECO:0000256" key="1">
    <source>
        <dbReference type="ARBA" id="ARBA00004651"/>
    </source>
</evidence>
<comment type="subcellular location">
    <subcellularLocation>
        <location evidence="1">Cell membrane</location>
        <topology evidence="1">Multi-pass membrane protein</topology>
    </subcellularLocation>
</comment>
<gene>
    <name evidence="8" type="ORF">SAMN05216421_0970</name>
</gene>
<dbReference type="InterPro" id="IPR027379">
    <property type="entry name" value="CLS_N"/>
</dbReference>
<dbReference type="RefSeq" id="WP_093392092.1">
    <property type="nucleotide sequence ID" value="NZ_LT629736.1"/>
</dbReference>
<dbReference type="Proteomes" id="UP000243207">
    <property type="component" value="Chromosome I"/>
</dbReference>
<dbReference type="GO" id="GO:0005886">
    <property type="term" value="C:plasma membrane"/>
    <property type="evidence" value="ECO:0007669"/>
    <property type="project" value="UniProtKB-SubCell"/>
</dbReference>
<keyword evidence="3 6" id="KW-0812">Transmembrane</keyword>
<evidence type="ECO:0000259" key="7">
    <source>
        <dbReference type="Pfam" id="PF13396"/>
    </source>
</evidence>
<name>A0A1H1PR96_9GAMM</name>
<reference evidence="9" key="1">
    <citation type="submission" date="2016-10" db="EMBL/GenBank/DDBJ databases">
        <authorList>
            <person name="Varghese N."/>
            <person name="Submissions S."/>
        </authorList>
    </citation>
    <scope>NUCLEOTIDE SEQUENCE [LARGE SCALE GENOMIC DNA]</scope>
    <source>
        <strain evidence="9">NRRL B-51270</strain>
    </source>
</reference>
<protein>
    <submittedName>
        <fullName evidence="8">Phospholipase_D-nuclease N-terminal</fullName>
    </submittedName>
</protein>
<evidence type="ECO:0000256" key="6">
    <source>
        <dbReference type="SAM" id="Phobius"/>
    </source>
</evidence>
<proteinExistence type="predicted"/>
<keyword evidence="4 6" id="KW-1133">Transmembrane helix</keyword>
<keyword evidence="5 6" id="KW-0472">Membrane</keyword>
<feature type="domain" description="Cardiolipin synthase N-terminal" evidence="7">
    <location>
        <begin position="16"/>
        <end position="58"/>
    </location>
</feature>
<evidence type="ECO:0000256" key="5">
    <source>
        <dbReference type="ARBA" id="ARBA00023136"/>
    </source>
</evidence>
<evidence type="ECO:0000256" key="4">
    <source>
        <dbReference type="ARBA" id="ARBA00022989"/>
    </source>
</evidence>
<dbReference type="EMBL" id="LT629736">
    <property type="protein sequence ID" value="SDS13616.1"/>
    <property type="molecule type" value="Genomic_DNA"/>
</dbReference>
<evidence type="ECO:0000256" key="2">
    <source>
        <dbReference type="ARBA" id="ARBA00022475"/>
    </source>
</evidence>
<feature type="transmembrane region" description="Helical" evidence="6">
    <location>
        <begin position="7"/>
        <end position="30"/>
    </location>
</feature>
<evidence type="ECO:0000313" key="9">
    <source>
        <dbReference type="Proteomes" id="UP000243207"/>
    </source>
</evidence>
<sequence length="63" mass="6452">MDLGIGGGLIGLIILALDIWAIINIVGSASSTGSKVLWVLLVLFLPVIGLIIWAIAGPRSAKA</sequence>
<feature type="transmembrane region" description="Helical" evidence="6">
    <location>
        <begin position="36"/>
        <end position="56"/>
    </location>
</feature>
<organism evidence="8 9">
    <name type="scientific">Halopseudomonas xinjiangensis</name>
    <dbReference type="NCBI Taxonomy" id="487184"/>
    <lineage>
        <taxon>Bacteria</taxon>
        <taxon>Pseudomonadati</taxon>
        <taxon>Pseudomonadota</taxon>
        <taxon>Gammaproteobacteria</taxon>
        <taxon>Pseudomonadales</taxon>
        <taxon>Pseudomonadaceae</taxon>
        <taxon>Halopseudomonas</taxon>
    </lineage>
</organism>
<keyword evidence="9" id="KW-1185">Reference proteome</keyword>
<accession>A0A1H1PR96</accession>
<dbReference type="Pfam" id="PF13396">
    <property type="entry name" value="PLDc_N"/>
    <property type="match status" value="1"/>
</dbReference>
<evidence type="ECO:0000313" key="8">
    <source>
        <dbReference type="EMBL" id="SDS13616.1"/>
    </source>
</evidence>